<sequence length="62" mass="6826">MLGTGFLPSNLKQKPGPILKGKRLVVITTSVATRPWSEKKGQYCALRHAFDLYPNDISGMHG</sequence>
<evidence type="ECO:0000313" key="1">
    <source>
        <dbReference type="EMBL" id="SOB78848.1"/>
    </source>
</evidence>
<name>A0A285QBF7_9SPHN</name>
<accession>A0A285QBF7</accession>
<gene>
    <name evidence="1" type="ORF">SAMN06297144_0243</name>
</gene>
<dbReference type="AlphaFoldDB" id="A0A285QBF7"/>
<dbReference type="EMBL" id="OBMI01000001">
    <property type="protein sequence ID" value="SOB78848.1"/>
    <property type="molecule type" value="Genomic_DNA"/>
</dbReference>
<organism evidence="1 2">
    <name type="scientific">Sphingomonas guangdongensis</name>
    <dbReference type="NCBI Taxonomy" id="1141890"/>
    <lineage>
        <taxon>Bacteria</taxon>
        <taxon>Pseudomonadati</taxon>
        <taxon>Pseudomonadota</taxon>
        <taxon>Alphaproteobacteria</taxon>
        <taxon>Sphingomonadales</taxon>
        <taxon>Sphingomonadaceae</taxon>
        <taxon>Sphingomonas</taxon>
    </lineage>
</organism>
<proteinExistence type="predicted"/>
<keyword evidence="2" id="KW-1185">Reference proteome</keyword>
<evidence type="ECO:0000313" key="2">
    <source>
        <dbReference type="Proteomes" id="UP000219494"/>
    </source>
</evidence>
<protein>
    <submittedName>
        <fullName evidence="1">Uncharacterized protein</fullName>
    </submittedName>
</protein>
<dbReference type="Proteomes" id="UP000219494">
    <property type="component" value="Unassembled WGS sequence"/>
</dbReference>
<reference evidence="1 2" key="1">
    <citation type="submission" date="2017-07" db="EMBL/GenBank/DDBJ databases">
        <authorList>
            <person name="Sun Z.S."/>
            <person name="Albrecht U."/>
            <person name="Echele G."/>
            <person name="Lee C.C."/>
        </authorList>
    </citation>
    <scope>NUCLEOTIDE SEQUENCE [LARGE SCALE GENOMIC DNA]</scope>
    <source>
        <strain evidence="1 2">CGMCC 1.12672</strain>
    </source>
</reference>